<proteinExistence type="inferred from homology"/>
<dbReference type="EMBL" id="JTHE02000003">
    <property type="protein sequence ID" value="NEV70151.1"/>
    <property type="molecule type" value="Genomic_DNA"/>
</dbReference>
<dbReference type="PANTHER" id="PTHR30558:SF3">
    <property type="entry name" value="BIOPOLYMER TRANSPORT PROTEIN EXBD-RELATED"/>
    <property type="match status" value="1"/>
</dbReference>
<reference evidence="8" key="1">
    <citation type="submission" date="2014-11" db="EMBL/GenBank/DDBJ databases">
        <authorList>
            <person name="Malar M.C."/>
            <person name="Sen D."/>
            <person name="Tripathy S."/>
        </authorList>
    </citation>
    <scope>NUCLEOTIDE SEQUENCE</scope>
    <source>
        <strain evidence="8">BDU141951</strain>
    </source>
</reference>
<dbReference type="GO" id="GO:0022857">
    <property type="term" value="F:transmembrane transporter activity"/>
    <property type="evidence" value="ECO:0007669"/>
    <property type="project" value="InterPro"/>
</dbReference>
<organism evidence="8">
    <name type="scientific">Lyngbya confervoides BDU141951</name>
    <dbReference type="NCBI Taxonomy" id="1574623"/>
    <lineage>
        <taxon>Bacteria</taxon>
        <taxon>Bacillati</taxon>
        <taxon>Cyanobacteriota</taxon>
        <taxon>Cyanophyceae</taxon>
        <taxon>Oscillatoriophycideae</taxon>
        <taxon>Oscillatoriales</taxon>
        <taxon>Microcoleaceae</taxon>
        <taxon>Lyngbya</taxon>
    </lineage>
</organism>
<comment type="caution">
    <text evidence="8">The sequence shown here is derived from an EMBL/GenBank/DDBJ whole genome shotgun (WGS) entry which is preliminary data.</text>
</comment>
<dbReference type="GO" id="GO:0015031">
    <property type="term" value="P:protein transport"/>
    <property type="evidence" value="ECO:0007669"/>
    <property type="project" value="UniProtKB-KW"/>
</dbReference>
<dbReference type="Pfam" id="PF02472">
    <property type="entry name" value="ExbD"/>
    <property type="match status" value="1"/>
</dbReference>
<evidence type="ECO:0000313" key="8">
    <source>
        <dbReference type="EMBL" id="NEV70151.1"/>
    </source>
</evidence>
<keyword evidence="6" id="KW-0472">Membrane</keyword>
<keyword evidence="7" id="KW-0653">Protein transport</keyword>
<dbReference type="InterPro" id="IPR003400">
    <property type="entry name" value="ExbD"/>
</dbReference>
<evidence type="ECO:0000256" key="4">
    <source>
        <dbReference type="ARBA" id="ARBA00022692"/>
    </source>
</evidence>
<dbReference type="PANTHER" id="PTHR30558">
    <property type="entry name" value="EXBD MEMBRANE COMPONENT OF PMF-DRIVEN MACROMOLECULE IMPORT SYSTEM"/>
    <property type="match status" value="1"/>
</dbReference>
<evidence type="ECO:0000256" key="1">
    <source>
        <dbReference type="ARBA" id="ARBA00004162"/>
    </source>
</evidence>
<keyword evidence="3" id="KW-1003">Cell membrane</keyword>
<reference evidence="8" key="2">
    <citation type="journal article" date="2015" name="Genome Announc.">
        <title>Draft Genome Sequence of Filamentous Marine Cyanobacterium Lyngbya confervoides Strain BDU141951.</title>
        <authorList>
            <person name="Chandrababunaidu M.M."/>
            <person name="Sen D."/>
            <person name="Tripathy S."/>
        </authorList>
    </citation>
    <scope>NUCLEOTIDE SEQUENCE</scope>
    <source>
        <strain evidence="8">BDU141951</strain>
    </source>
</reference>
<evidence type="ECO:0000256" key="6">
    <source>
        <dbReference type="ARBA" id="ARBA00023136"/>
    </source>
</evidence>
<accession>A0A0C1YBA5</accession>
<evidence type="ECO:0000256" key="3">
    <source>
        <dbReference type="ARBA" id="ARBA00022475"/>
    </source>
</evidence>
<protein>
    <submittedName>
        <fullName evidence="8">Biopolymer transporter ExbD</fullName>
    </submittedName>
</protein>
<comment type="subcellular location">
    <subcellularLocation>
        <location evidence="1">Cell membrane</location>
        <topology evidence="1">Single-pass membrane protein</topology>
    </subcellularLocation>
    <subcellularLocation>
        <location evidence="7">Cell membrane</location>
        <topology evidence="7">Single-pass type II membrane protein</topology>
    </subcellularLocation>
</comment>
<keyword evidence="4 7" id="KW-0812">Transmembrane</keyword>
<keyword evidence="7" id="KW-0813">Transport</keyword>
<dbReference type="Gene3D" id="3.30.420.270">
    <property type="match status" value="1"/>
</dbReference>
<evidence type="ECO:0000256" key="2">
    <source>
        <dbReference type="ARBA" id="ARBA00005811"/>
    </source>
</evidence>
<gene>
    <name evidence="8" type="ORF">QQ91_023975</name>
</gene>
<dbReference type="AlphaFoldDB" id="A0A0C1YBA5"/>
<sequence>MRVWDNEPEEALEVNILPMIDVIFAILAFFIVSTLFLTRAEGLPVNLPEADSAAPQTAADFTVTLQPDGTIALNQAPIALADLPTAVRSQLGPNQIAIITLQADEQVYHGQVIAVMDELRSLDNVQLGIATESPAVSVEE</sequence>
<evidence type="ECO:0000256" key="7">
    <source>
        <dbReference type="RuleBase" id="RU003879"/>
    </source>
</evidence>
<comment type="similarity">
    <text evidence="2 7">Belongs to the ExbD/TolR family.</text>
</comment>
<name>A0A0C1YBA5_9CYAN</name>
<evidence type="ECO:0000256" key="5">
    <source>
        <dbReference type="ARBA" id="ARBA00022989"/>
    </source>
</evidence>
<keyword evidence="5" id="KW-1133">Transmembrane helix</keyword>
<dbReference type="GO" id="GO:0005886">
    <property type="term" value="C:plasma membrane"/>
    <property type="evidence" value="ECO:0007669"/>
    <property type="project" value="UniProtKB-SubCell"/>
</dbReference>
<reference evidence="8" key="3">
    <citation type="submission" date="2020-02" db="EMBL/GenBank/DDBJ databases">
        <authorList>
            <person name="Sarangi A.N."/>
            <person name="Ghosh S."/>
            <person name="Mukherjee M."/>
            <person name="Tripathy S."/>
        </authorList>
    </citation>
    <scope>NUCLEOTIDE SEQUENCE</scope>
    <source>
        <strain evidence="8">BDU141951</strain>
    </source>
</reference>